<accession>A0A822XT38</accession>
<comment type="caution">
    <text evidence="2">The sequence shown here is derived from an EMBL/GenBank/DDBJ whole genome shotgun (WGS) entry which is preliminary data.</text>
</comment>
<protein>
    <submittedName>
        <fullName evidence="2">Uncharacterized protein</fullName>
    </submittedName>
</protein>
<proteinExistence type="predicted"/>
<dbReference type="AlphaFoldDB" id="A0A822XT38"/>
<evidence type="ECO:0000313" key="3">
    <source>
        <dbReference type="Proteomes" id="UP000607653"/>
    </source>
</evidence>
<feature type="region of interest" description="Disordered" evidence="1">
    <location>
        <begin position="1"/>
        <end position="37"/>
    </location>
</feature>
<reference evidence="2 3" key="1">
    <citation type="journal article" date="2020" name="Mol. Biol. Evol.">
        <title>Distinct Expression and Methylation Patterns for Genes with Different Fates following a Single Whole-Genome Duplication in Flowering Plants.</title>
        <authorList>
            <person name="Shi T."/>
            <person name="Rahmani R.S."/>
            <person name="Gugger P.F."/>
            <person name="Wang M."/>
            <person name="Li H."/>
            <person name="Zhang Y."/>
            <person name="Li Z."/>
            <person name="Wang Q."/>
            <person name="Van de Peer Y."/>
            <person name="Marchal K."/>
            <person name="Chen J."/>
        </authorList>
    </citation>
    <scope>NUCLEOTIDE SEQUENCE [LARGE SCALE GENOMIC DNA]</scope>
    <source>
        <tissue evidence="2">Leaf</tissue>
    </source>
</reference>
<sequence>MKNPKISEGKNGRINKEGKQGDTEENVDEQQSNRQSIKRRLKRYLAWLLFLRFRSTRDNRGTPLILCTKQSDDIQTKKKKRKTTTRN</sequence>
<feature type="compositionally biased region" description="Basic and acidic residues" evidence="1">
    <location>
        <begin position="1"/>
        <end position="22"/>
    </location>
</feature>
<gene>
    <name evidence="2" type="ORF">HUJ06_024960</name>
</gene>
<name>A0A822XT38_NELNU</name>
<organism evidence="2 3">
    <name type="scientific">Nelumbo nucifera</name>
    <name type="common">Sacred lotus</name>
    <dbReference type="NCBI Taxonomy" id="4432"/>
    <lineage>
        <taxon>Eukaryota</taxon>
        <taxon>Viridiplantae</taxon>
        <taxon>Streptophyta</taxon>
        <taxon>Embryophyta</taxon>
        <taxon>Tracheophyta</taxon>
        <taxon>Spermatophyta</taxon>
        <taxon>Magnoliopsida</taxon>
        <taxon>Proteales</taxon>
        <taxon>Nelumbonaceae</taxon>
        <taxon>Nelumbo</taxon>
    </lineage>
</organism>
<feature type="compositionally biased region" description="Basic residues" evidence="1">
    <location>
        <begin position="77"/>
        <end position="87"/>
    </location>
</feature>
<keyword evidence="3" id="KW-1185">Reference proteome</keyword>
<evidence type="ECO:0000256" key="1">
    <source>
        <dbReference type="SAM" id="MobiDB-lite"/>
    </source>
</evidence>
<feature type="region of interest" description="Disordered" evidence="1">
    <location>
        <begin position="61"/>
        <end position="87"/>
    </location>
</feature>
<dbReference type="EMBL" id="DUZY01000001">
    <property type="protein sequence ID" value="DAD23497.1"/>
    <property type="molecule type" value="Genomic_DNA"/>
</dbReference>
<dbReference type="Proteomes" id="UP000607653">
    <property type="component" value="Unassembled WGS sequence"/>
</dbReference>
<evidence type="ECO:0000313" key="2">
    <source>
        <dbReference type="EMBL" id="DAD23497.1"/>
    </source>
</evidence>